<accession>A0A667HTF3</accession>
<protein>
    <submittedName>
        <fullName evidence="1">Uncharacterized protein</fullName>
    </submittedName>
</protein>
<reference evidence="1" key="2">
    <citation type="submission" date="2025-09" db="UniProtKB">
        <authorList>
            <consortium name="Ensembl"/>
        </authorList>
    </citation>
    <scope>IDENTIFICATION</scope>
</reference>
<organism evidence="1 2">
    <name type="scientific">Lynx canadensis</name>
    <name type="common">Canada lynx</name>
    <name type="synonym">Felis canadensis</name>
    <dbReference type="NCBI Taxonomy" id="61383"/>
    <lineage>
        <taxon>Eukaryota</taxon>
        <taxon>Metazoa</taxon>
        <taxon>Chordata</taxon>
        <taxon>Craniata</taxon>
        <taxon>Vertebrata</taxon>
        <taxon>Euteleostomi</taxon>
        <taxon>Mammalia</taxon>
        <taxon>Eutheria</taxon>
        <taxon>Laurasiatheria</taxon>
        <taxon>Carnivora</taxon>
        <taxon>Feliformia</taxon>
        <taxon>Felidae</taxon>
        <taxon>Felinae</taxon>
        <taxon>Lynx</taxon>
    </lineage>
</organism>
<dbReference type="Proteomes" id="UP000472241">
    <property type="component" value="Unplaced"/>
</dbReference>
<evidence type="ECO:0000313" key="1">
    <source>
        <dbReference type="Ensembl" id="ENSLCNP00005023174.1"/>
    </source>
</evidence>
<dbReference type="AlphaFoldDB" id="A0A667HTF3"/>
<reference evidence="1" key="1">
    <citation type="submission" date="2025-08" db="UniProtKB">
        <authorList>
            <consortium name="Ensembl"/>
        </authorList>
    </citation>
    <scope>IDENTIFICATION</scope>
</reference>
<dbReference type="Ensembl" id="ENSLCNT00005025887.1">
    <property type="protein sequence ID" value="ENSLCNP00005023174.1"/>
    <property type="gene ID" value="ENSLCNG00005015089.1"/>
</dbReference>
<keyword evidence="2" id="KW-1185">Reference proteome</keyword>
<evidence type="ECO:0000313" key="2">
    <source>
        <dbReference type="Proteomes" id="UP000472241"/>
    </source>
</evidence>
<name>A0A667HTF3_LYNCA</name>
<sequence>MRPCPQTRQPWPGRIQQQAPACVSWAGVVPAQYVFTLKRNGRQRSKITEMPVSKPCISGRCILSMLLF</sequence>
<proteinExistence type="predicted"/>